<protein>
    <submittedName>
        <fullName evidence="1">Uncharacterized protein</fullName>
    </submittedName>
</protein>
<gene>
    <name evidence="1" type="ORF">VSR33_03380</name>
</gene>
<comment type="caution">
    <text evidence="1">The sequence shown here is derived from an EMBL/GenBank/DDBJ whole genome shotgun (WGS) entry which is preliminary data.</text>
</comment>
<accession>A0ABU9S688</accession>
<evidence type="ECO:0000313" key="1">
    <source>
        <dbReference type="EMBL" id="MEM5446530.1"/>
    </source>
</evidence>
<organism evidence="1 2">
    <name type="scientific">Paraburkholderia guartelaensis</name>
    <dbReference type="NCBI Taxonomy" id="2546446"/>
    <lineage>
        <taxon>Bacteria</taxon>
        <taxon>Pseudomonadati</taxon>
        <taxon>Pseudomonadota</taxon>
        <taxon>Betaproteobacteria</taxon>
        <taxon>Burkholderiales</taxon>
        <taxon>Burkholderiaceae</taxon>
        <taxon>Paraburkholderia</taxon>
    </lineage>
</organism>
<dbReference type="Proteomes" id="UP001390669">
    <property type="component" value="Unassembled WGS sequence"/>
</dbReference>
<dbReference type="RefSeq" id="WP_368727715.1">
    <property type="nucleotide sequence ID" value="NZ_JAYMRW010000001.1"/>
</dbReference>
<name>A0ABU9S688_9BURK</name>
<reference evidence="1 2" key="1">
    <citation type="submission" date="2024-01" db="EMBL/GenBank/DDBJ databases">
        <title>The diversity of rhizobia nodulating Mimosa spp. in eleven states of Brazil covering several biomes is determined by host plant, location, and edaphic factors.</title>
        <authorList>
            <person name="Rouws L."/>
            <person name="Barauna A."/>
            <person name="Beukes C."/>
            <person name="De Faria S.M."/>
            <person name="Gross E."/>
            <person name="Dos Reis Junior F.B."/>
            <person name="Simon M."/>
            <person name="Maluk M."/>
            <person name="Odee D.W."/>
            <person name="Kenicer G."/>
            <person name="Young J.P.W."/>
            <person name="Reis V.M."/>
            <person name="Zilli J."/>
            <person name="James E.K."/>
        </authorList>
    </citation>
    <scope>NUCLEOTIDE SEQUENCE [LARGE SCALE GENOMIC DNA]</scope>
    <source>
        <strain evidence="1 2">JPY164</strain>
    </source>
</reference>
<sequence>MTRTRRRPLCEQSAGIAEIKQALDPIEALTQQDSALVNHFSISAHTLGRNAQTVIETVGAFRI</sequence>
<keyword evidence="2" id="KW-1185">Reference proteome</keyword>
<dbReference type="EMBL" id="JAYMRW010000001">
    <property type="protein sequence ID" value="MEM5446530.1"/>
    <property type="molecule type" value="Genomic_DNA"/>
</dbReference>
<evidence type="ECO:0000313" key="2">
    <source>
        <dbReference type="Proteomes" id="UP001390669"/>
    </source>
</evidence>
<proteinExistence type="predicted"/>